<dbReference type="Proteomes" id="UP000438429">
    <property type="component" value="Unassembled WGS sequence"/>
</dbReference>
<protein>
    <submittedName>
        <fullName evidence="1">Uncharacterized protein</fullName>
    </submittedName>
</protein>
<gene>
    <name evidence="1" type="ORF">F2P81_017231</name>
</gene>
<organism evidence="1 2">
    <name type="scientific">Scophthalmus maximus</name>
    <name type="common">Turbot</name>
    <name type="synonym">Psetta maxima</name>
    <dbReference type="NCBI Taxonomy" id="52904"/>
    <lineage>
        <taxon>Eukaryota</taxon>
        <taxon>Metazoa</taxon>
        <taxon>Chordata</taxon>
        <taxon>Craniata</taxon>
        <taxon>Vertebrata</taxon>
        <taxon>Euteleostomi</taxon>
        <taxon>Actinopterygii</taxon>
        <taxon>Neopterygii</taxon>
        <taxon>Teleostei</taxon>
        <taxon>Neoteleostei</taxon>
        <taxon>Acanthomorphata</taxon>
        <taxon>Carangaria</taxon>
        <taxon>Pleuronectiformes</taxon>
        <taxon>Pleuronectoidei</taxon>
        <taxon>Scophthalmidae</taxon>
        <taxon>Scophthalmus</taxon>
    </lineage>
</organism>
<sequence length="94" mass="10120">MCGEAIMLHSHNVSCEGRMEKPHVSLNCKLLRSLLCSEEVCGRPEEFQQSSVAPVGPTALRPTVRCGRTSDCTECTSATPPRLGGETTVTSTVR</sequence>
<proteinExistence type="predicted"/>
<evidence type="ECO:0000313" key="1">
    <source>
        <dbReference type="EMBL" id="KAF0030500.1"/>
    </source>
</evidence>
<comment type="caution">
    <text evidence="1">The sequence shown here is derived from an EMBL/GenBank/DDBJ whole genome shotgun (WGS) entry which is preliminary data.</text>
</comment>
<name>A0A6A4SF85_SCOMX</name>
<reference evidence="1 2" key="1">
    <citation type="submission" date="2019-06" db="EMBL/GenBank/DDBJ databases">
        <title>Draft genomes of female and male turbot (Scophthalmus maximus).</title>
        <authorList>
            <person name="Xu H."/>
            <person name="Xu X.-W."/>
            <person name="Shao C."/>
            <person name="Chen S."/>
        </authorList>
    </citation>
    <scope>NUCLEOTIDE SEQUENCE [LARGE SCALE GENOMIC DNA]</scope>
    <source>
        <strain evidence="1">Ysfricsl-2016a</strain>
        <tissue evidence="1">Blood</tissue>
    </source>
</reference>
<dbReference type="AlphaFoldDB" id="A0A6A4SF85"/>
<evidence type="ECO:0000313" key="2">
    <source>
        <dbReference type="Proteomes" id="UP000438429"/>
    </source>
</evidence>
<dbReference type="EMBL" id="VEVO01000015">
    <property type="protein sequence ID" value="KAF0030500.1"/>
    <property type="molecule type" value="Genomic_DNA"/>
</dbReference>
<accession>A0A6A4SF85</accession>